<protein>
    <recommendedName>
        <fullName evidence="4">Carboxyvinyl-carboxyphosphonate phosphorylmutase</fullName>
    </recommendedName>
</protein>
<proteinExistence type="predicted"/>
<name>A0AAD9HQ50_9PEZI</name>
<evidence type="ECO:0000313" key="2">
    <source>
        <dbReference type="EMBL" id="KAK2032372.1"/>
    </source>
</evidence>
<comment type="caution">
    <text evidence="2">The sequence shown here is derived from an EMBL/GenBank/DDBJ whole genome shotgun (WGS) entry which is preliminary data.</text>
</comment>
<evidence type="ECO:0000256" key="1">
    <source>
        <dbReference type="SAM" id="MobiDB-lite"/>
    </source>
</evidence>
<organism evidence="2 3">
    <name type="scientific">Colletotrichum zoysiae</name>
    <dbReference type="NCBI Taxonomy" id="1216348"/>
    <lineage>
        <taxon>Eukaryota</taxon>
        <taxon>Fungi</taxon>
        <taxon>Dikarya</taxon>
        <taxon>Ascomycota</taxon>
        <taxon>Pezizomycotina</taxon>
        <taxon>Sordariomycetes</taxon>
        <taxon>Hypocreomycetidae</taxon>
        <taxon>Glomerellales</taxon>
        <taxon>Glomerellaceae</taxon>
        <taxon>Colletotrichum</taxon>
        <taxon>Colletotrichum graminicola species complex</taxon>
    </lineage>
</organism>
<feature type="compositionally biased region" description="Pro residues" evidence="1">
    <location>
        <begin position="97"/>
        <end position="106"/>
    </location>
</feature>
<keyword evidence="3" id="KW-1185">Reference proteome</keyword>
<dbReference type="InterPro" id="IPR040442">
    <property type="entry name" value="Pyrv_kinase-like_dom_sf"/>
</dbReference>
<accession>A0AAD9HQ50</accession>
<dbReference type="EMBL" id="MU842831">
    <property type="protein sequence ID" value="KAK2032372.1"/>
    <property type="molecule type" value="Genomic_DNA"/>
</dbReference>
<dbReference type="Proteomes" id="UP001232148">
    <property type="component" value="Unassembled WGS sequence"/>
</dbReference>
<evidence type="ECO:0000313" key="3">
    <source>
        <dbReference type="Proteomes" id="UP001232148"/>
    </source>
</evidence>
<feature type="region of interest" description="Disordered" evidence="1">
    <location>
        <begin position="90"/>
        <end position="155"/>
    </location>
</feature>
<dbReference type="AlphaFoldDB" id="A0AAD9HQ50"/>
<feature type="compositionally biased region" description="Low complexity" evidence="1">
    <location>
        <begin position="107"/>
        <end position="149"/>
    </location>
</feature>
<gene>
    <name evidence="2" type="ORF">LX32DRAFT_710374</name>
</gene>
<dbReference type="SUPFAM" id="SSF51621">
    <property type="entry name" value="Phosphoenolpyruvate/pyruvate domain"/>
    <property type="match status" value="2"/>
</dbReference>
<dbReference type="InterPro" id="IPR015813">
    <property type="entry name" value="Pyrv/PenolPyrv_kinase-like_dom"/>
</dbReference>
<reference evidence="2" key="1">
    <citation type="submission" date="2021-06" db="EMBL/GenBank/DDBJ databases">
        <title>Comparative genomics, transcriptomics and evolutionary studies reveal genomic signatures of adaptation to plant cell wall in hemibiotrophic fungi.</title>
        <authorList>
            <consortium name="DOE Joint Genome Institute"/>
            <person name="Baroncelli R."/>
            <person name="Diaz J.F."/>
            <person name="Benocci T."/>
            <person name="Peng M."/>
            <person name="Battaglia E."/>
            <person name="Haridas S."/>
            <person name="Andreopoulos W."/>
            <person name="Labutti K."/>
            <person name="Pangilinan J."/>
            <person name="Floch G.L."/>
            <person name="Makela M.R."/>
            <person name="Henrissat B."/>
            <person name="Grigoriev I.V."/>
            <person name="Crouch J.A."/>
            <person name="De Vries R.P."/>
            <person name="Sukno S.A."/>
            <person name="Thon M.R."/>
        </authorList>
    </citation>
    <scope>NUCLEOTIDE SEQUENCE</scope>
    <source>
        <strain evidence="2">MAFF235873</strain>
    </source>
</reference>
<dbReference type="PANTHER" id="PTHR42905:SF2">
    <property type="entry name" value="PHOSPHOENOLPYRUVATE CARBOXYLASE FAMILY PROTEIN"/>
    <property type="match status" value="1"/>
</dbReference>
<dbReference type="GO" id="GO:0003824">
    <property type="term" value="F:catalytic activity"/>
    <property type="evidence" value="ECO:0007669"/>
    <property type="project" value="InterPro"/>
</dbReference>
<dbReference type="Gene3D" id="3.20.20.60">
    <property type="entry name" value="Phosphoenolpyruvate-binding domains"/>
    <property type="match status" value="2"/>
</dbReference>
<dbReference type="PANTHER" id="PTHR42905">
    <property type="entry name" value="PHOSPHOENOLPYRUVATE CARBOXYLASE"/>
    <property type="match status" value="1"/>
</dbReference>
<evidence type="ECO:0008006" key="4">
    <source>
        <dbReference type="Google" id="ProtNLM"/>
    </source>
</evidence>
<sequence length="255" mass="27229">MPPSSDNNASAPVSAATKLRQRLGETDDLILLPGVYDGFSARIALEVGFDGLYMVRFPSSLRPSLASQAWGYLLRFFHLLTFDGLTQKQTTCAPTPTSTPPSPWSPTPTRATAAPTWSRAPSRRSAAATSRASRSSTSRPLSRASAPRRSPAEEACEACEALRPTPVLLNMVEHGATPSWTAAEAKALGYRVMIVPFAAIAPAYEAIRESLVKLKETGKVGTKPDFSPRKLFSIVGLQEAMDFDAAAGGSAYGKL</sequence>